<dbReference type="RefSeq" id="XP_058332098.1">
    <property type="nucleotide sequence ID" value="XM_058473095.1"/>
</dbReference>
<dbReference type="AlphaFoldDB" id="A0A9W9P736"/>
<dbReference type="PANTHER" id="PTHR12286">
    <property type="entry name" value="SACCHAROPINE DEHYDROGENASE-LIKE OXIDOREDUCTASE"/>
    <property type="match status" value="1"/>
</dbReference>
<dbReference type="GeneID" id="83200398"/>
<dbReference type="GO" id="GO:0005886">
    <property type="term" value="C:plasma membrane"/>
    <property type="evidence" value="ECO:0007669"/>
    <property type="project" value="TreeGrafter"/>
</dbReference>
<sequence length="414" mass="45582">MASTRQYDLVVLGPTGYTGRFCAEHIVKNLPTDLKWAIAGRSPHKIEPIAKDLKALNPDRLAPDVLAVSLDPTELAELAQKTRLIINCIGPYILYGTPVVEACAKNGTHYVDVTGETPWIRLMVEKYHETAKANGSIIIPSLGFESVPADMLAWSLVKRVREDLSSQTRSIESCIKKIKSAGASGGTLNSIFSNFEALPVSQLFKGFQPFSLAVSTPPKDVPGESILEKLLGVRYVRDLGTLTTSPNGMADMAIVHRSSSLMSELYGKRFYFRQLLYVRSYFLGVLFHVGFNLFMASLLIPPVRWLLRRVVYAPGAGPSLESTRNDYAELNAVATADQNTPNPKRVFGKWYFQGSQYVLTGLLVAEAAMVILNEEDKVRKVSRGGIVTSATLGQAYVDRLDKVGVHIETKVLED</sequence>
<dbReference type="Proteomes" id="UP001150941">
    <property type="component" value="Unassembled WGS sequence"/>
</dbReference>
<evidence type="ECO:0000313" key="4">
    <source>
        <dbReference type="EMBL" id="KAJ5239179.1"/>
    </source>
</evidence>
<reference evidence="4" key="1">
    <citation type="submission" date="2022-11" db="EMBL/GenBank/DDBJ databases">
        <authorList>
            <person name="Petersen C."/>
        </authorList>
    </citation>
    <scope>NUCLEOTIDE SEQUENCE</scope>
    <source>
        <strain evidence="4">IBT 19713</strain>
    </source>
</reference>
<dbReference type="PANTHER" id="PTHR12286:SF5">
    <property type="entry name" value="SACCHAROPINE DEHYDROGENASE-LIKE OXIDOREDUCTASE"/>
    <property type="match status" value="1"/>
</dbReference>
<dbReference type="GO" id="GO:0009247">
    <property type="term" value="P:glycolipid biosynthetic process"/>
    <property type="evidence" value="ECO:0007669"/>
    <property type="project" value="TreeGrafter"/>
</dbReference>
<comment type="caution">
    <text evidence="4">The sequence shown here is derived from an EMBL/GenBank/DDBJ whole genome shotgun (WGS) entry which is preliminary data.</text>
</comment>
<dbReference type="InterPro" id="IPR051276">
    <property type="entry name" value="Saccharopine_DH-like_oxidrdct"/>
</dbReference>
<evidence type="ECO:0000256" key="1">
    <source>
        <dbReference type="ARBA" id="ARBA00038048"/>
    </source>
</evidence>
<accession>A0A9W9P736</accession>
<keyword evidence="5" id="KW-1185">Reference proteome</keyword>
<evidence type="ECO:0000259" key="3">
    <source>
        <dbReference type="Pfam" id="PF03435"/>
    </source>
</evidence>
<reference evidence="4" key="2">
    <citation type="journal article" date="2023" name="IMA Fungus">
        <title>Comparative genomic study of the Penicillium genus elucidates a diverse pangenome and 15 lateral gene transfer events.</title>
        <authorList>
            <person name="Petersen C."/>
            <person name="Sorensen T."/>
            <person name="Nielsen M.R."/>
            <person name="Sondergaard T.E."/>
            <person name="Sorensen J.L."/>
            <person name="Fitzpatrick D.A."/>
            <person name="Frisvad J.C."/>
            <person name="Nielsen K.L."/>
        </authorList>
    </citation>
    <scope>NUCLEOTIDE SEQUENCE</scope>
    <source>
        <strain evidence="4">IBT 19713</strain>
    </source>
</reference>
<gene>
    <name evidence="4" type="ORF">N7468_003798</name>
</gene>
<dbReference type="SUPFAM" id="SSF51735">
    <property type="entry name" value="NAD(P)-binding Rossmann-fold domains"/>
    <property type="match status" value="1"/>
</dbReference>
<name>A0A9W9P736_9EURO</name>
<feature type="transmembrane region" description="Helical" evidence="2">
    <location>
        <begin position="276"/>
        <end position="300"/>
    </location>
</feature>
<dbReference type="OrthoDB" id="10268090at2759"/>
<feature type="domain" description="Saccharopine dehydrogenase NADP binding" evidence="3">
    <location>
        <begin position="10"/>
        <end position="139"/>
    </location>
</feature>
<dbReference type="InterPro" id="IPR005097">
    <property type="entry name" value="Sacchrp_dh_NADP-bd"/>
</dbReference>
<dbReference type="Pfam" id="PF03435">
    <property type="entry name" value="Sacchrp_dh_NADP"/>
    <property type="match status" value="1"/>
</dbReference>
<keyword evidence="2" id="KW-0812">Transmembrane</keyword>
<dbReference type="GO" id="GO:0005739">
    <property type="term" value="C:mitochondrion"/>
    <property type="evidence" value="ECO:0007669"/>
    <property type="project" value="TreeGrafter"/>
</dbReference>
<organism evidence="4 5">
    <name type="scientific">Penicillium chermesinum</name>
    <dbReference type="NCBI Taxonomy" id="63820"/>
    <lineage>
        <taxon>Eukaryota</taxon>
        <taxon>Fungi</taxon>
        <taxon>Dikarya</taxon>
        <taxon>Ascomycota</taxon>
        <taxon>Pezizomycotina</taxon>
        <taxon>Eurotiomycetes</taxon>
        <taxon>Eurotiomycetidae</taxon>
        <taxon>Eurotiales</taxon>
        <taxon>Aspergillaceae</taxon>
        <taxon>Penicillium</taxon>
    </lineage>
</organism>
<dbReference type="InterPro" id="IPR036291">
    <property type="entry name" value="NAD(P)-bd_dom_sf"/>
</dbReference>
<proteinExistence type="inferred from homology"/>
<evidence type="ECO:0000313" key="5">
    <source>
        <dbReference type="Proteomes" id="UP001150941"/>
    </source>
</evidence>
<keyword evidence="2" id="KW-0472">Membrane</keyword>
<dbReference type="Gene3D" id="3.40.50.720">
    <property type="entry name" value="NAD(P)-binding Rossmann-like Domain"/>
    <property type="match status" value="1"/>
</dbReference>
<dbReference type="GO" id="GO:0005811">
    <property type="term" value="C:lipid droplet"/>
    <property type="evidence" value="ECO:0007669"/>
    <property type="project" value="TreeGrafter"/>
</dbReference>
<dbReference type="EMBL" id="JAPQKS010000003">
    <property type="protein sequence ID" value="KAJ5239179.1"/>
    <property type="molecule type" value="Genomic_DNA"/>
</dbReference>
<keyword evidence="2" id="KW-1133">Transmembrane helix</keyword>
<protein>
    <recommendedName>
        <fullName evidence="3">Saccharopine dehydrogenase NADP binding domain-containing protein</fullName>
    </recommendedName>
</protein>
<evidence type="ECO:0000256" key="2">
    <source>
        <dbReference type="SAM" id="Phobius"/>
    </source>
</evidence>
<comment type="similarity">
    <text evidence="1">Belongs to the saccharopine dehydrogenase family.</text>
</comment>